<comment type="similarity">
    <text evidence="1">Belongs to the bacterial solute-binding protein 1 family.</text>
</comment>
<feature type="chain" id="PRO_5046657794" evidence="4">
    <location>
        <begin position="41"/>
        <end position="432"/>
    </location>
</feature>
<dbReference type="SUPFAM" id="SSF53850">
    <property type="entry name" value="Periplasmic binding protein-like II"/>
    <property type="match status" value="1"/>
</dbReference>
<protein>
    <submittedName>
        <fullName evidence="5">Extracellular solute-binding protein</fullName>
    </submittedName>
</protein>
<evidence type="ECO:0000256" key="4">
    <source>
        <dbReference type="SAM" id="SignalP"/>
    </source>
</evidence>
<proteinExistence type="inferred from homology"/>
<keyword evidence="2" id="KW-0813">Transport</keyword>
<dbReference type="PANTHER" id="PTHR30061">
    <property type="entry name" value="MALTOSE-BINDING PERIPLASMIC PROTEIN"/>
    <property type="match status" value="1"/>
</dbReference>
<dbReference type="Pfam" id="PF13416">
    <property type="entry name" value="SBP_bac_8"/>
    <property type="match status" value="1"/>
</dbReference>
<dbReference type="PANTHER" id="PTHR30061:SF50">
    <property type="entry name" value="MALTOSE_MALTODEXTRIN-BINDING PERIPLASMIC PROTEIN"/>
    <property type="match status" value="1"/>
</dbReference>
<dbReference type="RefSeq" id="WP_191781126.1">
    <property type="nucleotide sequence ID" value="NZ_JACSQV010000003.1"/>
</dbReference>
<evidence type="ECO:0000256" key="1">
    <source>
        <dbReference type="ARBA" id="ARBA00008520"/>
    </source>
</evidence>
<organism evidence="5 6">
    <name type="scientific">Cellulomonas avistercoris</name>
    <dbReference type="NCBI Taxonomy" id="2762242"/>
    <lineage>
        <taxon>Bacteria</taxon>
        <taxon>Bacillati</taxon>
        <taxon>Actinomycetota</taxon>
        <taxon>Actinomycetes</taxon>
        <taxon>Micrococcales</taxon>
        <taxon>Cellulomonadaceae</taxon>
        <taxon>Cellulomonas</taxon>
    </lineage>
</organism>
<reference evidence="5 6" key="1">
    <citation type="submission" date="2020-08" db="EMBL/GenBank/DDBJ databases">
        <title>A Genomic Blueprint of the Chicken Gut Microbiome.</title>
        <authorList>
            <person name="Gilroy R."/>
            <person name="Ravi A."/>
            <person name="Getino M."/>
            <person name="Pursley I."/>
            <person name="Horton D.L."/>
            <person name="Alikhan N.-F."/>
            <person name="Baker D."/>
            <person name="Gharbi K."/>
            <person name="Hall N."/>
            <person name="Watson M."/>
            <person name="Adriaenssens E.M."/>
            <person name="Foster-Nyarko E."/>
            <person name="Jarju S."/>
            <person name="Secka A."/>
            <person name="Antonio M."/>
            <person name="Oren A."/>
            <person name="Chaudhuri R."/>
            <person name="La Ragione R.M."/>
            <person name="Hildebrand F."/>
            <person name="Pallen M.J."/>
        </authorList>
    </citation>
    <scope>NUCLEOTIDE SEQUENCE [LARGE SCALE GENOMIC DNA]</scope>
    <source>
        <strain evidence="5 6">Sa3CUA2</strain>
    </source>
</reference>
<keyword evidence="3 4" id="KW-0732">Signal</keyword>
<dbReference type="InterPro" id="IPR006059">
    <property type="entry name" value="SBP"/>
</dbReference>
<accession>A0ABR8QBA1</accession>
<feature type="signal peptide" evidence="4">
    <location>
        <begin position="1"/>
        <end position="40"/>
    </location>
</feature>
<dbReference type="Proteomes" id="UP000604241">
    <property type="component" value="Unassembled WGS sequence"/>
</dbReference>
<gene>
    <name evidence="5" type="ORF">H9657_05385</name>
</gene>
<evidence type="ECO:0000313" key="6">
    <source>
        <dbReference type="Proteomes" id="UP000604241"/>
    </source>
</evidence>
<sequence length="432" mass="44729">MDINGNDARPTPRRRTRLALTSLAAASGLLLAACSGGTSADGAGSQGSGSGDSATLTVWHYFSDDNQVKLMDEFADKFEAQHDGATVDNVFVPYDQLNSKLVAAAGAKTGPDVVVFNGAEAATLALGGALAPLDDYWADFADADQVSESVVHTIDGTTYAVQGYVNLLGLWYNADILAEIGVEPPTTMTELEDAMAAAKAAGYAGITLSGLPQSQGEWQAYPWITSEGFTYEDPQADALAAGLGRVRSWVENGWLSQEAVTWDQTVPFQQFAAGKTAFAANGNWQMGTAASDADFEYGVVPLPLSGTGGVYLGGEGQGIGAFSKNPDLAWEYLTATYLDAEGQLLPAEIVGSLPSRADAGQDASVTGNALLEPFAQSITRFGANYPAAVIPPASVADVQLTVGQAWSAAIGGQKSPEQAAQDAVAALGPLLD</sequence>
<name>A0ABR8QBA1_9CELL</name>
<evidence type="ECO:0000256" key="3">
    <source>
        <dbReference type="ARBA" id="ARBA00022729"/>
    </source>
</evidence>
<keyword evidence="6" id="KW-1185">Reference proteome</keyword>
<evidence type="ECO:0000256" key="2">
    <source>
        <dbReference type="ARBA" id="ARBA00022448"/>
    </source>
</evidence>
<dbReference type="EMBL" id="JACSQV010000003">
    <property type="protein sequence ID" value="MBD7917713.1"/>
    <property type="molecule type" value="Genomic_DNA"/>
</dbReference>
<evidence type="ECO:0000313" key="5">
    <source>
        <dbReference type="EMBL" id="MBD7917713.1"/>
    </source>
</evidence>
<comment type="caution">
    <text evidence="5">The sequence shown here is derived from an EMBL/GenBank/DDBJ whole genome shotgun (WGS) entry which is preliminary data.</text>
</comment>
<dbReference type="Gene3D" id="3.40.190.10">
    <property type="entry name" value="Periplasmic binding protein-like II"/>
    <property type="match status" value="1"/>
</dbReference>